<dbReference type="PANTHER" id="PTHR32060">
    <property type="entry name" value="TAIL-SPECIFIC PROTEASE"/>
    <property type="match status" value="1"/>
</dbReference>
<comment type="similarity">
    <text evidence="1 5">Belongs to the peptidase S41A family.</text>
</comment>
<dbReference type="PROSITE" id="PS50106">
    <property type="entry name" value="PDZ"/>
    <property type="match status" value="1"/>
</dbReference>
<dbReference type="Pfam" id="PF22694">
    <property type="entry name" value="CtpB_N-like"/>
    <property type="match status" value="1"/>
</dbReference>
<dbReference type="InterPro" id="IPR001478">
    <property type="entry name" value="PDZ"/>
</dbReference>
<evidence type="ECO:0000256" key="2">
    <source>
        <dbReference type="ARBA" id="ARBA00022670"/>
    </source>
</evidence>
<feature type="compositionally biased region" description="Basic and acidic residues" evidence="6">
    <location>
        <begin position="380"/>
        <end position="394"/>
    </location>
</feature>
<dbReference type="CDD" id="cd06782">
    <property type="entry name" value="cpPDZ_CPP-like"/>
    <property type="match status" value="1"/>
</dbReference>
<dbReference type="SMART" id="SM00245">
    <property type="entry name" value="TSPc"/>
    <property type="match status" value="1"/>
</dbReference>
<keyword evidence="2 5" id="KW-0645">Protease</keyword>
<dbReference type="PANTHER" id="PTHR32060:SF30">
    <property type="entry name" value="CARBOXY-TERMINAL PROCESSING PROTEASE CTPA"/>
    <property type="match status" value="1"/>
</dbReference>
<dbReference type="SUPFAM" id="SSF52096">
    <property type="entry name" value="ClpP/crotonase"/>
    <property type="match status" value="1"/>
</dbReference>
<evidence type="ECO:0000256" key="6">
    <source>
        <dbReference type="SAM" id="MobiDB-lite"/>
    </source>
</evidence>
<dbReference type="NCBIfam" id="TIGR00225">
    <property type="entry name" value="prc"/>
    <property type="match status" value="1"/>
</dbReference>
<keyword evidence="3 5" id="KW-0378">Hydrolase</keyword>
<organism evidence="8 9">
    <name type="scientific">Sneathiella marina</name>
    <dbReference type="NCBI Taxonomy" id="2950108"/>
    <lineage>
        <taxon>Bacteria</taxon>
        <taxon>Pseudomonadati</taxon>
        <taxon>Pseudomonadota</taxon>
        <taxon>Alphaproteobacteria</taxon>
        <taxon>Sneathiellales</taxon>
        <taxon>Sneathiellaceae</taxon>
        <taxon>Sneathiella</taxon>
    </lineage>
</organism>
<dbReference type="SUPFAM" id="SSF50156">
    <property type="entry name" value="PDZ domain-like"/>
    <property type="match status" value="1"/>
</dbReference>
<dbReference type="Gene3D" id="3.30.750.44">
    <property type="match status" value="1"/>
</dbReference>
<evidence type="ECO:0000256" key="5">
    <source>
        <dbReference type="RuleBase" id="RU004404"/>
    </source>
</evidence>
<dbReference type="InterPro" id="IPR005151">
    <property type="entry name" value="Tail-specific_protease"/>
</dbReference>
<accession>A0ABY4WAK3</accession>
<dbReference type="Pfam" id="PF03572">
    <property type="entry name" value="Peptidase_S41"/>
    <property type="match status" value="1"/>
</dbReference>
<evidence type="ECO:0000259" key="7">
    <source>
        <dbReference type="PROSITE" id="PS50106"/>
    </source>
</evidence>
<evidence type="ECO:0000313" key="9">
    <source>
        <dbReference type="Proteomes" id="UP001056291"/>
    </source>
</evidence>
<evidence type="ECO:0000256" key="3">
    <source>
        <dbReference type="ARBA" id="ARBA00022801"/>
    </source>
</evidence>
<proteinExistence type="inferred from homology"/>
<dbReference type="Gene3D" id="2.30.42.10">
    <property type="match status" value="1"/>
</dbReference>
<keyword evidence="9" id="KW-1185">Reference proteome</keyword>
<gene>
    <name evidence="8" type="ORF">NBZ79_01710</name>
</gene>
<keyword evidence="4 5" id="KW-0720">Serine protease</keyword>
<evidence type="ECO:0000313" key="8">
    <source>
        <dbReference type="EMBL" id="USG61691.1"/>
    </source>
</evidence>
<dbReference type="EMBL" id="CP098747">
    <property type="protein sequence ID" value="USG61691.1"/>
    <property type="molecule type" value="Genomic_DNA"/>
</dbReference>
<dbReference type="Pfam" id="PF13180">
    <property type="entry name" value="PDZ_2"/>
    <property type="match status" value="1"/>
</dbReference>
<dbReference type="InterPro" id="IPR004447">
    <property type="entry name" value="Peptidase_S41A"/>
</dbReference>
<dbReference type="InterPro" id="IPR055210">
    <property type="entry name" value="CtpA/B_N"/>
</dbReference>
<dbReference type="RefSeq" id="WP_251934866.1">
    <property type="nucleotide sequence ID" value="NZ_CP098747.1"/>
</dbReference>
<dbReference type="Proteomes" id="UP001056291">
    <property type="component" value="Chromosome"/>
</dbReference>
<dbReference type="CDD" id="cd07560">
    <property type="entry name" value="Peptidase_S41_CPP"/>
    <property type="match status" value="1"/>
</dbReference>
<dbReference type="InterPro" id="IPR036034">
    <property type="entry name" value="PDZ_sf"/>
</dbReference>
<dbReference type="InterPro" id="IPR029045">
    <property type="entry name" value="ClpP/crotonase-like_dom_sf"/>
</dbReference>
<protein>
    <submittedName>
        <fullName evidence="8">S41 family peptidase</fullName>
    </submittedName>
</protein>
<sequence>MRHVVTGVLAVSVVILSIAIIATPDKRVEASSETYQQLNLFGDVFAKIREDYVEEVDDAELIEAAINGMLSSLDPHSSYLNPKNYDGMKVQTRGKFGGLGIEVTMENGLVKVVSPIDDTPASKAGIKAGDYITHLDGEAVMGLTLSEAVERMRGLVDTDLALTVRREGEKEPLEIVITRAIITVQSVRGRVEDEDILYVRVSSFTEQTDKGLRKAVQKLKDEAGGDFKGIVLDLRNNPGGLLDQAIAVSDAFLEKGEIVSTRGRDANDAQRYNAKSDDIAEGKPVIVLINGGSASASEIVAGALQDHGRAVILGTKSFGKGSVQTIVPLQGKGAMRMTTARYYTPSGTSIQAKGITPDIEVEQAKLEVLKQNGRRAEADLRNHLENGNEGDAKTDPAANANDAPAENLDYQLLRAKDLLKGVWLFATKDAKKG</sequence>
<feature type="domain" description="PDZ" evidence="7">
    <location>
        <begin position="97"/>
        <end position="153"/>
    </location>
</feature>
<dbReference type="SMART" id="SM00228">
    <property type="entry name" value="PDZ"/>
    <property type="match status" value="1"/>
</dbReference>
<evidence type="ECO:0000256" key="4">
    <source>
        <dbReference type="ARBA" id="ARBA00022825"/>
    </source>
</evidence>
<dbReference type="Gene3D" id="3.90.226.10">
    <property type="entry name" value="2-enoyl-CoA Hydratase, Chain A, domain 1"/>
    <property type="match status" value="1"/>
</dbReference>
<feature type="region of interest" description="Disordered" evidence="6">
    <location>
        <begin position="380"/>
        <end position="402"/>
    </location>
</feature>
<reference evidence="8" key="1">
    <citation type="submission" date="2022-06" db="EMBL/GenBank/DDBJ databases">
        <title>Sneathiella actinostolidae sp. nov., isolated from a sea anemonein the Western Pacific Ocean.</title>
        <authorList>
            <person name="Wei M.J."/>
        </authorList>
    </citation>
    <scope>NUCLEOTIDE SEQUENCE</scope>
    <source>
        <strain evidence="8">PHK-P5</strain>
    </source>
</reference>
<evidence type="ECO:0000256" key="1">
    <source>
        <dbReference type="ARBA" id="ARBA00009179"/>
    </source>
</evidence>
<name>A0ABY4WAK3_9PROT</name>